<proteinExistence type="predicted"/>
<dbReference type="AlphaFoldDB" id="A0A1P9WRZ6"/>
<gene>
    <name evidence="1" type="ORF">AWR27_01485</name>
</gene>
<evidence type="ECO:0008006" key="3">
    <source>
        <dbReference type="Google" id="ProtNLM"/>
    </source>
</evidence>
<evidence type="ECO:0000313" key="1">
    <source>
        <dbReference type="EMBL" id="AQG78139.1"/>
    </source>
</evidence>
<organism evidence="1 2">
    <name type="scientific">Spirosoma montaniterrae</name>
    <dbReference type="NCBI Taxonomy" id="1178516"/>
    <lineage>
        <taxon>Bacteria</taxon>
        <taxon>Pseudomonadati</taxon>
        <taxon>Bacteroidota</taxon>
        <taxon>Cytophagia</taxon>
        <taxon>Cytophagales</taxon>
        <taxon>Cytophagaceae</taxon>
        <taxon>Spirosoma</taxon>
    </lineage>
</organism>
<protein>
    <recommendedName>
        <fullName evidence="3">tRNA nuclease CdiA C-terminal domain-containing protein</fullName>
    </recommendedName>
</protein>
<dbReference type="RefSeq" id="WP_077129561.1">
    <property type="nucleotide sequence ID" value="NZ_CP014263.1"/>
</dbReference>
<keyword evidence="2" id="KW-1185">Reference proteome</keyword>
<accession>A0A1P9WRZ6</accession>
<evidence type="ECO:0000313" key="2">
    <source>
        <dbReference type="Proteomes" id="UP000187941"/>
    </source>
</evidence>
<dbReference type="Gene3D" id="3.40.1350.120">
    <property type="match status" value="1"/>
</dbReference>
<dbReference type="OrthoDB" id="954357at2"/>
<dbReference type="KEGG" id="smon:AWR27_01485"/>
<name>A0A1P9WRZ6_9BACT</name>
<sequence length="162" mass="18975">MSNTRTYHLVYPDPITNEEEPSGGYVEVHITHNSHEAERNVETAIILAKVGFKIRLLMIDDTPHTKNPDAYFFNEQVTVEFKHNFTPTRSAIEHAVRAGRKQADYLLLHILSSIDANHLLDGLKNRLYFADNVKGLWLIWQERLYYFERREFFDGTIDLKIQ</sequence>
<dbReference type="STRING" id="1178516.AWR27_01485"/>
<dbReference type="Proteomes" id="UP000187941">
    <property type="component" value="Chromosome"/>
</dbReference>
<dbReference type="EMBL" id="CP014263">
    <property type="protein sequence ID" value="AQG78139.1"/>
    <property type="molecule type" value="Genomic_DNA"/>
</dbReference>
<reference evidence="1 2" key="1">
    <citation type="submission" date="2016-01" db="EMBL/GenBank/DDBJ databases">
        <authorList>
            <person name="Oliw E.H."/>
        </authorList>
    </citation>
    <scope>NUCLEOTIDE SEQUENCE [LARGE SCALE GENOMIC DNA]</scope>
    <source>
        <strain evidence="1 2">DY10</strain>
    </source>
</reference>